<dbReference type="GO" id="GO:0008909">
    <property type="term" value="F:isochorismate synthase activity"/>
    <property type="evidence" value="ECO:0007669"/>
    <property type="project" value="UniProtKB-EC"/>
</dbReference>
<comment type="caution">
    <text evidence="7">The sequence shown here is derived from an EMBL/GenBank/DDBJ whole genome shotgun (WGS) entry which is preliminary data.</text>
</comment>
<evidence type="ECO:0000256" key="1">
    <source>
        <dbReference type="ARBA" id="ARBA00000799"/>
    </source>
</evidence>
<accession>A0ABU0WB88</accession>
<dbReference type="InterPro" id="IPR015890">
    <property type="entry name" value="Chorismate_C"/>
</dbReference>
<name>A0ABU0WB88_9PROT</name>
<evidence type="ECO:0000313" key="7">
    <source>
        <dbReference type="EMBL" id="MDQ2101197.1"/>
    </source>
</evidence>
<dbReference type="Proteomes" id="UP001227317">
    <property type="component" value="Unassembled WGS sequence"/>
</dbReference>
<dbReference type="EC" id="5.4.4.2" evidence="3"/>
<dbReference type="NCBIfam" id="TIGR00543">
    <property type="entry name" value="isochor_syn"/>
    <property type="match status" value="1"/>
</dbReference>
<dbReference type="Gene3D" id="3.60.120.10">
    <property type="entry name" value="Anthranilate synthase"/>
    <property type="match status" value="1"/>
</dbReference>
<dbReference type="PANTHER" id="PTHR42839">
    <property type="entry name" value="ISOCHORISMATE SYNTHASE ENTC"/>
    <property type="match status" value="1"/>
</dbReference>
<keyword evidence="8" id="KW-1185">Reference proteome</keyword>
<dbReference type="EMBL" id="JAUJFI010000001">
    <property type="protein sequence ID" value="MDQ2101197.1"/>
    <property type="molecule type" value="Genomic_DNA"/>
</dbReference>
<evidence type="ECO:0000256" key="2">
    <source>
        <dbReference type="ARBA" id="ARBA00005297"/>
    </source>
</evidence>
<sequence>MDVLPLPAGERLPGGRSDPDFAFASRGRVLKAYGVDERLDVALDDRSFADGRWEEALDRAFRRRKAQGVENPILVGAVPFDGRQHARLSIPQHYDHEDAGLMAADPDAASLNAAALNAIEETVGRSAFEAAVARAIGLFRDTPLKKVVLSRPLDVEAREAFASGRLLRALLRQNPGAYVFSAPVAYGQTLVGASPELLIRKTGRTVVSNPLAGSAPRSTSAEAERLRTAALLASAKDRTEHRYVVDAVRAALAGHCSRLSVPDAPSVIHTPTMLHLSTELTGELADPTVSSLRLAHALHPTPAVCGTPTGLARDAIARLEGYARNWYSGMVGWMDSRGNGEWALSIRCGLVQGRRLRLYAGAGVVADSTPAAEWEETAAKLTTMLNLFGVGAAQPSNAASNAPSNADVPVGMAS</sequence>
<evidence type="ECO:0000313" key="8">
    <source>
        <dbReference type="Proteomes" id="UP001227317"/>
    </source>
</evidence>
<evidence type="ECO:0000259" key="6">
    <source>
        <dbReference type="Pfam" id="PF00425"/>
    </source>
</evidence>
<dbReference type="InterPro" id="IPR005801">
    <property type="entry name" value="ADC_synthase"/>
</dbReference>
<dbReference type="PANTHER" id="PTHR42839:SF2">
    <property type="entry name" value="ISOCHORISMATE SYNTHASE ENTC"/>
    <property type="match status" value="1"/>
</dbReference>
<organism evidence="7 8">
    <name type="scientific">Azospirillum isscasi</name>
    <dbReference type="NCBI Taxonomy" id="3053926"/>
    <lineage>
        <taxon>Bacteria</taxon>
        <taxon>Pseudomonadati</taxon>
        <taxon>Pseudomonadota</taxon>
        <taxon>Alphaproteobacteria</taxon>
        <taxon>Rhodospirillales</taxon>
        <taxon>Azospirillaceae</taxon>
        <taxon>Azospirillum</taxon>
    </lineage>
</organism>
<proteinExistence type="inferred from homology"/>
<evidence type="ECO:0000256" key="3">
    <source>
        <dbReference type="ARBA" id="ARBA00012824"/>
    </source>
</evidence>
<evidence type="ECO:0000256" key="4">
    <source>
        <dbReference type="ARBA" id="ARBA00023235"/>
    </source>
</evidence>
<dbReference type="Pfam" id="PF00425">
    <property type="entry name" value="Chorismate_bind"/>
    <property type="match status" value="1"/>
</dbReference>
<keyword evidence="4 7" id="KW-0413">Isomerase</keyword>
<dbReference type="RefSeq" id="WP_306703185.1">
    <property type="nucleotide sequence ID" value="NZ_JAUJFI010000001.1"/>
</dbReference>
<gene>
    <name evidence="7" type="ORF">QSG27_00640</name>
</gene>
<evidence type="ECO:0000256" key="5">
    <source>
        <dbReference type="ARBA" id="ARBA00041564"/>
    </source>
</evidence>
<feature type="domain" description="Chorismate-utilising enzyme C-terminal" evidence="6">
    <location>
        <begin position="126"/>
        <end position="380"/>
    </location>
</feature>
<dbReference type="InterPro" id="IPR004561">
    <property type="entry name" value="IsoChor_synthase"/>
</dbReference>
<comment type="similarity">
    <text evidence="2">Belongs to the isochorismate synthase family.</text>
</comment>
<comment type="catalytic activity">
    <reaction evidence="1">
        <text>chorismate = isochorismate</text>
        <dbReference type="Rhea" id="RHEA:18985"/>
        <dbReference type="ChEBI" id="CHEBI:29748"/>
        <dbReference type="ChEBI" id="CHEBI:29780"/>
        <dbReference type="EC" id="5.4.4.2"/>
    </reaction>
</comment>
<dbReference type="SUPFAM" id="SSF56322">
    <property type="entry name" value="ADC synthase"/>
    <property type="match status" value="1"/>
</dbReference>
<protein>
    <recommendedName>
        <fullName evidence="3">isochorismate synthase</fullName>
        <ecNumber evidence="3">5.4.4.2</ecNumber>
    </recommendedName>
    <alternativeName>
        <fullName evidence="5">Isochorismate mutase</fullName>
    </alternativeName>
</protein>
<reference evidence="7 8" key="1">
    <citation type="submission" date="2023-06" db="EMBL/GenBank/DDBJ databases">
        <title>Azospirillum isscasensis sp.nov, a bacterium isolated from rhizosphere soil of rice.</title>
        <authorList>
            <person name="Wang H."/>
        </authorList>
    </citation>
    <scope>NUCLEOTIDE SEQUENCE [LARGE SCALE GENOMIC DNA]</scope>
    <source>
        <strain evidence="7 8">C340-1</strain>
    </source>
</reference>